<evidence type="ECO:0000256" key="5">
    <source>
        <dbReference type="ARBA" id="ARBA00022679"/>
    </source>
</evidence>
<evidence type="ECO:0000256" key="9">
    <source>
        <dbReference type="ARBA" id="ARBA00022840"/>
    </source>
</evidence>
<dbReference type="EC" id="2.7.7.2" evidence="2"/>
<name>A0AAD5U1V8_9FUNG</name>
<dbReference type="InterPro" id="IPR002500">
    <property type="entry name" value="PAPS_reduct_dom"/>
</dbReference>
<sequence>MIKLNASIEAIKKSIKDYGIESLVLSFNGGKDCTVLLHLFFEVLCQLNANNDSVLKINTLYVASPNPFSEVTEFVNYCKKRYDLRLFQYETQMKQALQIFLDSASQVQAILIGQRRSDPYSSHLTTFIKTDNGWPEIMRVHPILDWEYDEIWEYLLENGLPYCTLYDQGFTSLGSKNNTMQTLCLQNKDRFCGYDPAYLLKDFSKEREGRLDNVHS</sequence>
<evidence type="ECO:0000256" key="6">
    <source>
        <dbReference type="ARBA" id="ARBA00022695"/>
    </source>
</evidence>
<comment type="caution">
    <text evidence="14">The sequence shown here is derived from an EMBL/GenBank/DDBJ whole genome shotgun (WGS) entry which is preliminary data.</text>
</comment>
<dbReference type="GO" id="GO:0005524">
    <property type="term" value="F:ATP binding"/>
    <property type="evidence" value="ECO:0007669"/>
    <property type="project" value="UniProtKB-KW"/>
</dbReference>
<evidence type="ECO:0000256" key="2">
    <source>
        <dbReference type="ARBA" id="ARBA00012393"/>
    </source>
</evidence>
<protein>
    <recommendedName>
        <fullName evidence="2">FAD synthase</fullName>
        <ecNumber evidence="2">2.7.7.2</ecNumber>
    </recommendedName>
    <alternativeName>
        <fullName evidence="10">FAD pyrophosphorylase</fullName>
    </alternativeName>
    <alternativeName>
        <fullName evidence="11">FMN adenylyltransferase</fullName>
    </alternativeName>
</protein>
<proteinExistence type="predicted"/>
<dbReference type="InterPro" id="IPR014729">
    <property type="entry name" value="Rossmann-like_a/b/a_fold"/>
</dbReference>
<keyword evidence="9" id="KW-0067">ATP-binding</keyword>
<evidence type="ECO:0000256" key="1">
    <source>
        <dbReference type="ARBA" id="ARBA00004726"/>
    </source>
</evidence>
<dbReference type="GO" id="GO:0006747">
    <property type="term" value="P:FAD biosynthetic process"/>
    <property type="evidence" value="ECO:0007669"/>
    <property type="project" value="TreeGrafter"/>
</dbReference>
<evidence type="ECO:0000313" key="15">
    <source>
        <dbReference type="Proteomes" id="UP001211065"/>
    </source>
</evidence>
<dbReference type="AlphaFoldDB" id="A0AAD5U1V8"/>
<evidence type="ECO:0000256" key="10">
    <source>
        <dbReference type="ARBA" id="ARBA00031145"/>
    </source>
</evidence>
<keyword evidence="15" id="KW-1185">Reference proteome</keyword>
<evidence type="ECO:0000256" key="3">
    <source>
        <dbReference type="ARBA" id="ARBA00022630"/>
    </source>
</evidence>
<evidence type="ECO:0000256" key="7">
    <source>
        <dbReference type="ARBA" id="ARBA00022741"/>
    </source>
</evidence>
<evidence type="ECO:0000313" key="14">
    <source>
        <dbReference type="EMBL" id="KAJ3221733.1"/>
    </source>
</evidence>
<keyword evidence="3" id="KW-0285">Flavoprotein</keyword>
<evidence type="ECO:0000256" key="12">
    <source>
        <dbReference type="ARBA" id="ARBA00049494"/>
    </source>
</evidence>
<dbReference type="Proteomes" id="UP001211065">
    <property type="component" value="Unassembled WGS sequence"/>
</dbReference>
<comment type="catalytic activity">
    <reaction evidence="12">
        <text>FMN + ATP + H(+) = FAD + diphosphate</text>
        <dbReference type="Rhea" id="RHEA:17237"/>
        <dbReference type="ChEBI" id="CHEBI:15378"/>
        <dbReference type="ChEBI" id="CHEBI:30616"/>
        <dbReference type="ChEBI" id="CHEBI:33019"/>
        <dbReference type="ChEBI" id="CHEBI:57692"/>
        <dbReference type="ChEBI" id="CHEBI:58210"/>
        <dbReference type="EC" id="2.7.7.2"/>
    </reaction>
</comment>
<accession>A0AAD5U1V8</accession>
<keyword evidence="7" id="KW-0547">Nucleotide-binding</keyword>
<evidence type="ECO:0000256" key="8">
    <source>
        <dbReference type="ARBA" id="ARBA00022827"/>
    </source>
</evidence>
<dbReference type="Pfam" id="PF01507">
    <property type="entry name" value="PAPS_reduct"/>
    <property type="match status" value="2"/>
</dbReference>
<keyword evidence="8" id="KW-0274">FAD</keyword>
<organism evidence="14 15">
    <name type="scientific">Clydaea vesicula</name>
    <dbReference type="NCBI Taxonomy" id="447962"/>
    <lineage>
        <taxon>Eukaryota</taxon>
        <taxon>Fungi</taxon>
        <taxon>Fungi incertae sedis</taxon>
        <taxon>Chytridiomycota</taxon>
        <taxon>Chytridiomycota incertae sedis</taxon>
        <taxon>Chytridiomycetes</taxon>
        <taxon>Lobulomycetales</taxon>
        <taxon>Lobulomycetaceae</taxon>
        <taxon>Clydaea</taxon>
    </lineage>
</organism>
<evidence type="ECO:0000259" key="13">
    <source>
        <dbReference type="Pfam" id="PF01507"/>
    </source>
</evidence>
<dbReference type="PANTHER" id="PTHR23293:SF9">
    <property type="entry name" value="FAD SYNTHASE"/>
    <property type="match status" value="1"/>
</dbReference>
<keyword evidence="5" id="KW-0808">Transferase</keyword>
<feature type="domain" description="Phosphoadenosine phosphosulphate reductase" evidence="13">
    <location>
        <begin position="106"/>
        <end position="179"/>
    </location>
</feature>
<dbReference type="CDD" id="cd23948">
    <property type="entry name" value="FAD_synthase"/>
    <property type="match status" value="1"/>
</dbReference>
<dbReference type="GO" id="GO:0003919">
    <property type="term" value="F:FMN adenylyltransferase activity"/>
    <property type="evidence" value="ECO:0007669"/>
    <property type="project" value="UniProtKB-EC"/>
</dbReference>
<dbReference type="EMBL" id="JADGJW010000212">
    <property type="protein sequence ID" value="KAJ3221733.1"/>
    <property type="molecule type" value="Genomic_DNA"/>
</dbReference>
<evidence type="ECO:0000256" key="4">
    <source>
        <dbReference type="ARBA" id="ARBA00022643"/>
    </source>
</evidence>
<gene>
    <name evidence="14" type="ORF">HK099_003185</name>
</gene>
<dbReference type="Gene3D" id="3.40.50.620">
    <property type="entry name" value="HUPs"/>
    <property type="match status" value="1"/>
</dbReference>
<feature type="domain" description="Phosphoadenosine phosphosulphate reductase" evidence="13">
    <location>
        <begin position="23"/>
        <end position="96"/>
    </location>
</feature>
<keyword evidence="6" id="KW-0548">Nucleotidyltransferase</keyword>
<keyword evidence="4" id="KW-0288">FMN</keyword>
<evidence type="ECO:0000256" key="11">
    <source>
        <dbReference type="ARBA" id="ARBA00031871"/>
    </source>
</evidence>
<reference evidence="14" key="1">
    <citation type="submission" date="2020-05" db="EMBL/GenBank/DDBJ databases">
        <title>Phylogenomic resolution of chytrid fungi.</title>
        <authorList>
            <person name="Stajich J.E."/>
            <person name="Amses K."/>
            <person name="Simmons R."/>
            <person name="Seto K."/>
            <person name="Myers J."/>
            <person name="Bonds A."/>
            <person name="Quandt C.A."/>
            <person name="Barry K."/>
            <person name="Liu P."/>
            <person name="Grigoriev I."/>
            <person name="Longcore J.E."/>
            <person name="James T.Y."/>
        </authorList>
    </citation>
    <scope>NUCLEOTIDE SEQUENCE</scope>
    <source>
        <strain evidence="14">JEL0476</strain>
    </source>
</reference>
<dbReference type="SUPFAM" id="SSF52402">
    <property type="entry name" value="Adenine nucleotide alpha hydrolases-like"/>
    <property type="match status" value="1"/>
</dbReference>
<dbReference type="PANTHER" id="PTHR23293">
    <property type="entry name" value="FAD SYNTHETASE-RELATED FMN ADENYLYLTRANSFERASE"/>
    <property type="match status" value="1"/>
</dbReference>
<comment type="pathway">
    <text evidence="1">Cofactor biosynthesis; FAD biosynthesis; FAD from FMN: step 1/1.</text>
</comment>